<dbReference type="RefSeq" id="WP_067418797.1">
    <property type="nucleotide sequence ID" value="NZ_LNTY01000049.1"/>
</dbReference>
<dbReference type="EMBL" id="LNTY01000049">
    <property type="protein sequence ID" value="KXF80818.1"/>
    <property type="molecule type" value="Genomic_DNA"/>
</dbReference>
<dbReference type="InterPro" id="IPR006597">
    <property type="entry name" value="Sel1-like"/>
</dbReference>
<dbReference type="InterPro" id="IPR011990">
    <property type="entry name" value="TPR-like_helical_dom_sf"/>
</dbReference>
<accession>A0A135I5U2</accession>
<name>A0A135I5U2_9GAMM</name>
<dbReference type="Gene3D" id="1.25.40.10">
    <property type="entry name" value="Tetratricopeptide repeat domain"/>
    <property type="match status" value="1"/>
</dbReference>
<reference evidence="1 2" key="1">
    <citation type="submission" date="2015-11" db="EMBL/GenBank/DDBJ databases">
        <title>Genomic Taxonomy of the Vibrionaceae.</title>
        <authorList>
            <person name="Gomez-Gil B."/>
            <person name="Enciso-Ibarra J."/>
        </authorList>
    </citation>
    <scope>NUCLEOTIDE SEQUENCE [LARGE SCALE GENOMIC DNA]</scope>
    <source>
        <strain evidence="1 2">CAIM 912</strain>
    </source>
</reference>
<dbReference type="AlphaFoldDB" id="A0A135I5U2"/>
<dbReference type="STRING" id="294935.ATN88_16220"/>
<evidence type="ECO:0008006" key="3">
    <source>
        <dbReference type="Google" id="ProtNLM"/>
    </source>
</evidence>
<dbReference type="Proteomes" id="UP000070529">
    <property type="component" value="Unassembled WGS sequence"/>
</dbReference>
<dbReference type="OrthoDB" id="5915770at2"/>
<gene>
    <name evidence="1" type="ORF">ATN88_16220</name>
</gene>
<evidence type="ECO:0000313" key="1">
    <source>
        <dbReference type="EMBL" id="KXF80818.1"/>
    </source>
</evidence>
<proteinExistence type="predicted"/>
<organism evidence="1 2">
    <name type="scientific">Enterovibrio coralii</name>
    <dbReference type="NCBI Taxonomy" id="294935"/>
    <lineage>
        <taxon>Bacteria</taxon>
        <taxon>Pseudomonadati</taxon>
        <taxon>Pseudomonadota</taxon>
        <taxon>Gammaproteobacteria</taxon>
        <taxon>Vibrionales</taxon>
        <taxon>Vibrionaceae</taxon>
        <taxon>Enterovibrio</taxon>
    </lineage>
</organism>
<comment type="caution">
    <text evidence="1">The sequence shown here is derived from an EMBL/GenBank/DDBJ whole genome shotgun (WGS) entry which is preliminary data.</text>
</comment>
<protein>
    <recommendedName>
        <fullName evidence="3">Sel1 repeat family protein</fullName>
    </recommendedName>
</protein>
<dbReference type="PROSITE" id="PS51257">
    <property type="entry name" value="PROKAR_LIPOPROTEIN"/>
    <property type="match status" value="1"/>
</dbReference>
<dbReference type="SUPFAM" id="SSF81901">
    <property type="entry name" value="HCP-like"/>
    <property type="match status" value="1"/>
</dbReference>
<evidence type="ECO:0000313" key="2">
    <source>
        <dbReference type="Proteomes" id="UP000070529"/>
    </source>
</evidence>
<sequence length="200" mass="23000">MKWLLPVVLFSAMGCTEDVKQQYTQCPTIQNYSEAFLESDFYRGWQKLEKGKHPRQHCEIAIPYFESAVQSKTVFELSTLYLDFCQAEQSTTSLDNSSIYNNQRMPTGVDYDEFKWILDLALCSSPVEQYALGSMLYNGFITDQDQEKGIYFLTLSARQDHQQAQISLANALDDIGENDIAMHWREKASEDSLVQGERTE</sequence>
<dbReference type="SMART" id="SM00671">
    <property type="entry name" value="SEL1"/>
    <property type="match status" value="1"/>
</dbReference>
<keyword evidence="2" id="KW-1185">Reference proteome</keyword>